<feature type="domain" description="PKD" evidence="1">
    <location>
        <begin position="84"/>
        <end position="164"/>
    </location>
</feature>
<protein>
    <submittedName>
        <fullName evidence="2">PKD domain-containing protein</fullName>
    </submittedName>
</protein>
<feature type="domain" description="PKD" evidence="1">
    <location>
        <begin position="1"/>
        <end position="82"/>
    </location>
</feature>
<dbReference type="InterPro" id="IPR029865">
    <property type="entry name" value="KIAA0319-like"/>
</dbReference>
<feature type="non-terminal residue" evidence="2">
    <location>
        <position position="1"/>
    </location>
</feature>
<dbReference type="CDD" id="cd00146">
    <property type="entry name" value="PKD"/>
    <property type="match status" value="3"/>
</dbReference>
<accession>A0ABT0PWC4</accession>
<dbReference type="InterPro" id="IPR035986">
    <property type="entry name" value="PKD_dom_sf"/>
</dbReference>
<dbReference type="PROSITE" id="PS50093">
    <property type="entry name" value="PKD"/>
    <property type="match status" value="3"/>
</dbReference>
<feature type="non-terminal residue" evidence="2">
    <location>
        <position position="376"/>
    </location>
</feature>
<evidence type="ECO:0000313" key="3">
    <source>
        <dbReference type="Proteomes" id="UP001203607"/>
    </source>
</evidence>
<dbReference type="Gene3D" id="2.60.40.10">
    <property type="entry name" value="Immunoglobulins"/>
    <property type="match status" value="3"/>
</dbReference>
<dbReference type="Pfam" id="PF18911">
    <property type="entry name" value="PKD_4"/>
    <property type="match status" value="3"/>
</dbReference>
<feature type="domain" description="PKD" evidence="1">
    <location>
        <begin position="296"/>
        <end position="376"/>
    </location>
</feature>
<evidence type="ECO:0000313" key="2">
    <source>
        <dbReference type="EMBL" id="MCL6275684.1"/>
    </source>
</evidence>
<evidence type="ECO:0000259" key="1">
    <source>
        <dbReference type="PROSITE" id="PS50093"/>
    </source>
</evidence>
<reference evidence="2 3" key="1">
    <citation type="submission" date="2022-05" db="EMBL/GenBank/DDBJ databases">
        <authorList>
            <person name="Park J.-S."/>
        </authorList>
    </citation>
    <scope>NUCLEOTIDE SEQUENCE [LARGE SCALE GENOMIC DNA]</scope>
    <source>
        <strain evidence="2 3">2012CJ35-5</strain>
    </source>
</reference>
<dbReference type="InterPro" id="IPR000601">
    <property type="entry name" value="PKD_dom"/>
</dbReference>
<keyword evidence="3" id="KW-1185">Reference proteome</keyword>
<gene>
    <name evidence="2" type="ORF">M3P19_16865</name>
</gene>
<dbReference type="InterPro" id="IPR022409">
    <property type="entry name" value="PKD/Chitinase_dom"/>
</dbReference>
<comment type="caution">
    <text evidence="2">The sequence shown here is derived from an EMBL/GenBank/DDBJ whole genome shotgun (WGS) entry which is preliminary data.</text>
</comment>
<dbReference type="PANTHER" id="PTHR46182:SF2">
    <property type="entry name" value="FI19480P1"/>
    <property type="match status" value="1"/>
</dbReference>
<proteinExistence type="predicted"/>
<organism evidence="2 3">
    <name type="scientific">Flagellimonas spongiicola</name>
    <dbReference type="NCBI Taxonomy" id="2942208"/>
    <lineage>
        <taxon>Bacteria</taxon>
        <taxon>Pseudomonadati</taxon>
        <taxon>Bacteroidota</taxon>
        <taxon>Flavobacteriia</taxon>
        <taxon>Flavobacteriales</taxon>
        <taxon>Flavobacteriaceae</taxon>
        <taxon>Flagellimonas</taxon>
    </lineage>
</organism>
<name>A0ABT0PWC4_9FLAO</name>
<dbReference type="SUPFAM" id="SSF49299">
    <property type="entry name" value="PKD domain"/>
    <property type="match status" value="3"/>
</dbReference>
<dbReference type="RefSeq" id="WP_249658871.1">
    <property type="nucleotide sequence ID" value="NZ_JAMFMA010000009.1"/>
</dbReference>
<dbReference type="InterPro" id="IPR013783">
    <property type="entry name" value="Ig-like_fold"/>
</dbReference>
<sequence length="376" mass="38567">ASTQDGDAPLSVDFTGSTSIDDVGVVSYFWDFKDGNTSTLADPSNIFNAAGSYDVELTVTDAENETDTATITVTVNEAAGNQPPSAIATASVQSGTTPLLVDFTGSNSIDDVGVVSYFWDFKDGNTSTLADPSNTFGTAGSYDVELTVTDAENETDTATLTITVSDPSTEGVIGLTLVDAVTNNDLFGLFEGQQLDFGSSGGTGLNVRADTNPSTVGSVSLVLTGPVSTSRTEGVAPYALFGDVSGNYNLADLPLGDYTITATAFNGGGQSGGILGQPLVVNFSVVDDQGGVNLPPTAIATASTQNGDAPLSVDFTGSNSIDDVGVVSYFWDFKDGNTSTLADPNNTFTSAGTYDVELTVTDAENETDTDTITVTV</sequence>
<dbReference type="PANTHER" id="PTHR46182">
    <property type="entry name" value="FI19480P1"/>
    <property type="match status" value="1"/>
</dbReference>
<dbReference type="Proteomes" id="UP001203607">
    <property type="component" value="Unassembled WGS sequence"/>
</dbReference>
<dbReference type="SMART" id="SM00089">
    <property type="entry name" value="PKD"/>
    <property type="match status" value="3"/>
</dbReference>
<dbReference type="EMBL" id="JAMFMA010000009">
    <property type="protein sequence ID" value="MCL6275684.1"/>
    <property type="molecule type" value="Genomic_DNA"/>
</dbReference>